<feature type="compositionally biased region" description="Polar residues" evidence="1">
    <location>
        <begin position="387"/>
        <end position="419"/>
    </location>
</feature>
<dbReference type="Proteomes" id="UP000235392">
    <property type="component" value="Unassembled WGS sequence"/>
</dbReference>
<dbReference type="AlphaFoldDB" id="A0A2N5UK94"/>
<evidence type="ECO:0000256" key="1">
    <source>
        <dbReference type="SAM" id="MobiDB-lite"/>
    </source>
</evidence>
<feature type="region of interest" description="Disordered" evidence="1">
    <location>
        <begin position="359"/>
        <end position="484"/>
    </location>
</feature>
<evidence type="ECO:0000313" key="3">
    <source>
        <dbReference type="Proteomes" id="UP000235392"/>
    </source>
</evidence>
<accession>A0A2N5UK94</accession>
<gene>
    <name evidence="2" type="ORF">PCASD_09462</name>
</gene>
<feature type="compositionally biased region" description="Low complexity" evidence="1">
    <location>
        <begin position="522"/>
        <end position="534"/>
    </location>
</feature>
<name>A0A2N5UK94_9BASI</name>
<comment type="caution">
    <text evidence="2">The sequence shown here is derived from an EMBL/GenBank/DDBJ whole genome shotgun (WGS) entry which is preliminary data.</text>
</comment>
<feature type="compositionally biased region" description="Polar residues" evidence="1">
    <location>
        <begin position="119"/>
        <end position="132"/>
    </location>
</feature>
<sequence length="545" mass="60965">MGAHLRNRKDISRKEQLRAEIARQQQHPPRRGDVPIYYELSESTIKQSRLLQQRSFDRAISSSIGPRAGHGTGQSAQSEQHTATQHGSQPFIDQLPGSFPSYRIKPLDLSPRSDRATRSVKQSTPHAYNGQASVLHPSEDLLPPRLSPSNQSHERGNGDHDEYNRRPMGSLPERAQPQRHQPHENDTLPGPLQSIALTTSGSTAGINRSNTAVQAVLEQSCLTGGRTGTVQPKHLPPGWTGLSDQFLGPVAQDQPGPVGQICPTSWLLLWSDSACPTTSRTQLFKHRLNYRVQPVNAGSVGYEEMLRLSHNWNAKEDLTKLEKAIETKAKNPFAPMVLDQDKTNAPLPSQEEDITYLKQIPGGSNMPNAYLPPPMPQNQPPSKDHPTTSLPQGSSPQFAQGQDNSSPLSTQNQNANNIPSHHLGYPPTYDQYYQYQNGPNHRYQNEQNYLCQDSPQNHSGYQGHRHNHPYQRPNQSRWRGRGSNWCRPQDATSSMLEIGNFFIRAERAMNAMQRRGRGGRGCWNNNNNRGMRGNHYGPPNQNAQQ</sequence>
<feature type="compositionally biased region" description="Polar residues" evidence="1">
    <location>
        <begin position="73"/>
        <end position="88"/>
    </location>
</feature>
<evidence type="ECO:0000313" key="2">
    <source>
        <dbReference type="EMBL" id="PLW38189.1"/>
    </source>
</evidence>
<dbReference type="EMBL" id="PGCI01000132">
    <property type="protein sequence ID" value="PLW38189.1"/>
    <property type="molecule type" value="Genomic_DNA"/>
</dbReference>
<protein>
    <submittedName>
        <fullName evidence="2">Uncharacterized protein</fullName>
    </submittedName>
</protein>
<feature type="compositionally biased region" description="Pro residues" evidence="1">
    <location>
        <begin position="370"/>
        <end position="379"/>
    </location>
</feature>
<organism evidence="2 3">
    <name type="scientific">Puccinia coronata f. sp. avenae</name>
    <dbReference type="NCBI Taxonomy" id="200324"/>
    <lineage>
        <taxon>Eukaryota</taxon>
        <taxon>Fungi</taxon>
        <taxon>Dikarya</taxon>
        <taxon>Basidiomycota</taxon>
        <taxon>Pucciniomycotina</taxon>
        <taxon>Pucciniomycetes</taxon>
        <taxon>Pucciniales</taxon>
        <taxon>Pucciniaceae</taxon>
        <taxon>Puccinia</taxon>
    </lineage>
</organism>
<feature type="region of interest" description="Disordered" evidence="1">
    <location>
        <begin position="515"/>
        <end position="545"/>
    </location>
</feature>
<proteinExistence type="predicted"/>
<reference evidence="2 3" key="1">
    <citation type="submission" date="2017-11" db="EMBL/GenBank/DDBJ databases">
        <title>De novo assembly and phasing of dikaryotic genomes from two isolates of Puccinia coronata f. sp. avenae, the causal agent of oat crown rust.</title>
        <authorList>
            <person name="Miller M.E."/>
            <person name="Zhang Y."/>
            <person name="Omidvar V."/>
            <person name="Sperschneider J."/>
            <person name="Schwessinger B."/>
            <person name="Raley C."/>
            <person name="Palmer J.M."/>
            <person name="Garnica D."/>
            <person name="Upadhyaya N."/>
            <person name="Rathjen J."/>
            <person name="Taylor J.M."/>
            <person name="Park R.F."/>
            <person name="Dodds P.N."/>
            <person name="Hirsch C.D."/>
            <person name="Kianian S.F."/>
            <person name="Figueroa M."/>
        </authorList>
    </citation>
    <scope>NUCLEOTIDE SEQUENCE [LARGE SCALE GENOMIC DNA]</scope>
    <source>
        <strain evidence="2">12SD80</strain>
    </source>
</reference>
<feature type="region of interest" description="Disordered" evidence="1">
    <location>
        <begin position="62"/>
        <end position="197"/>
    </location>
</feature>
<feature type="compositionally biased region" description="Basic and acidic residues" evidence="1">
    <location>
        <begin position="152"/>
        <end position="165"/>
    </location>
</feature>
<feature type="compositionally biased region" description="Polar residues" evidence="1">
    <location>
        <begin position="445"/>
        <end position="460"/>
    </location>
</feature>